<dbReference type="Proteomes" id="UP001472677">
    <property type="component" value="Unassembled WGS sequence"/>
</dbReference>
<accession>A0ABR2AX01</accession>
<name>A0ABR2AX01_9ROSI</name>
<proteinExistence type="predicted"/>
<dbReference type="PROSITE" id="PS50181">
    <property type="entry name" value="FBOX"/>
    <property type="match status" value="1"/>
</dbReference>
<feature type="domain" description="F-box" evidence="1">
    <location>
        <begin position="1"/>
        <end position="44"/>
    </location>
</feature>
<evidence type="ECO:0000313" key="3">
    <source>
        <dbReference type="Proteomes" id="UP001472677"/>
    </source>
</evidence>
<comment type="caution">
    <text evidence="2">The sequence shown here is derived from an EMBL/GenBank/DDBJ whole genome shotgun (WGS) entry which is preliminary data.</text>
</comment>
<reference evidence="2 3" key="1">
    <citation type="journal article" date="2024" name="G3 (Bethesda)">
        <title>Genome assembly of Hibiscus sabdariffa L. provides insights into metabolisms of medicinal natural products.</title>
        <authorList>
            <person name="Kim T."/>
        </authorList>
    </citation>
    <scope>NUCLEOTIDE SEQUENCE [LARGE SCALE GENOMIC DNA]</scope>
    <source>
        <strain evidence="2">TK-2024</strain>
        <tissue evidence="2">Old leaves</tissue>
    </source>
</reference>
<dbReference type="NCBIfam" id="TIGR01640">
    <property type="entry name" value="F_box_assoc_1"/>
    <property type="match status" value="1"/>
</dbReference>
<dbReference type="InterPro" id="IPR013187">
    <property type="entry name" value="F-box-assoc_dom_typ3"/>
</dbReference>
<evidence type="ECO:0000313" key="2">
    <source>
        <dbReference type="EMBL" id="KAK8498484.1"/>
    </source>
</evidence>
<dbReference type="InterPro" id="IPR036047">
    <property type="entry name" value="F-box-like_dom_sf"/>
</dbReference>
<dbReference type="Pfam" id="PF00646">
    <property type="entry name" value="F-box"/>
    <property type="match status" value="1"/>
</dbReference>
<dbReference type="InterPro" id="IPR001810">
    <property type="entry name" value="F-box_dom"/>
</dbReference>
<keyword evidence="3" id="KW-1185">Reference proteome</keyword>
<dbReference type="Pfam" id="PF08268">
    <property type="entry name" value="FBA_3"/>
    <property type="match status" value="1"/>
</dbReference>
<dbReference type="Gene3D" id="1.20.1280.50">
    <property type="match status" value="1"/>
</dbReference>
<protein>
    <recommendedName>
        <fullName evidence="1">F-box domain-containing protein</fullName>
    </recommendedName>
</protein>
<dbReference type="SMART" id="SM00256">
    <property type="entry name" value="FBOX"/>
    <property type="match status" value="1"/>
</dbReference>
<gene>
    <name evidence="2" type="ORF">V6N12_025681</name>
</gene>
<dbReference type="PANTHER" id="PTHR31672:SF13">
    <property type="entry name" value="F-BOX PROTEIN CPR30-LIKE"/>
    <property type="match status" value="1"/>
</dbReference>
<dbReference type="PANTHER" id="PTHR31672">
    <property type="entry name" value="BNACNNG10540D PROTEIN"/>
    <property type="match status" value="1"/>
</dbReference>
<sequence length="365" mass="42308">MERLPEDVVLEILSRLPVTTLVLSKSVCRSWRSIIQSSLLVNKHLLHMAENDPCIIFQIHRPIQDHYYFVDFACYGEGNRSLKKISVSTIHARLVASVNGLLCFCNYSVIHICNPLTRDYVELPMLSRCYGELGILGFGFSPMTREYKVVEIVYRRKRFRFESHLAVSYPFQSQVRILTLGGSQWRSLGMIPYQFIRPQSQVTVNGRLHWISHPGNVTVNNRIISFDLTAEQFQEIPPPDNVTIDRRIFELVVLRGHLCAAVSNISCGLDIWVMKEYNVKESWVKEYMIEGYLPVEFHSMNGRIPFFRSEFRAVCSFRSGKILLERRCKNFVLYDPVHGTFEDFVFERALNRFKMVAHVGSLVSI</sequence>
<dbReference type="InterPro" id="IPR017451">
    <property type="entry name" value="F-box-assoc_interact_dom"/>
</dbReference>
<organism evidence="2 3">
    <name type="scientific">Hibiscus sabdariffa</name>
    <name type="common">roselle</name>
    <dbReference type="NCBI Taxonomy" id="183260"/>
    <lineage>
        <taxon>Eukaryota</taxon>
        <taxon>Viridiplantae</taxon>
        <taxon>Streptophyta</taxon>
        <taxon>Embryophyta</taxon>
        <taxon>Tracheophyta</taxon>
        <taxon>Spermatophyta</taxon>
        <taxon>Magnoliopsida</taxon>
        <taxon>eudicotyledons</taxon>
        <taxon>Gunneridae</taxon>
        <taxon>Pentapetalae</taxon>
        <taxon>rosids</taxon>
        <taxon>malvids</taxon>
        <taxon>Malvales</taxon>
        <taxon>Malvaceae</taxon>
        <taxon>Malvoideae</taxon>
        <taxon>Hibiscus</taxon>
    </lineage>
</organism>
<evidence type="ECO:0000259" key="1">
    <source>
        <dbReference type="PROSITE" id="PS50181"/>
    </source>
</evidence>
<dbReference type="InterPro" id="IPR050796">
    <property type="entry name" value="SCF_F-box_component"/>
</dbReference>
<dbReference type="EMBL" id="JBBPBM010000260">
    <property type="protein sequence ID" value="KAK8498484.1"/>
    <property type="molecule type" value="Genomic_DNA"/>
</dbReference>
<dbReference type="SUPFAM" id="SSF81383">
    <property type="entry name" value="F-box domain"/>
    <property type="match status" value="1"/>
</dbReference>